<dbReference type="EMBL" id="KK852493">
    <property type="protein sequence ID" value="KDR22752.1"/>
    <property type="molecule type" value="Genomic_DNA"/>
</dbReference>
<name>A0A067RG61_ZOONE</name>
<evidence type="ECO:0000313" key="1">
    <source>
        <dbReference type="EMBL" id="KDR22752.1"/>
    </source>
</evidence>
<organism evidence="1 2">
    <name type="scientific">Zootermopsis nevadensis</name>
    <name type="common">Dampwood termite</name>
    <dbReference type="NCBI Taxonomy" id="136037"/>
    <lineage>
        <taxon>Eukaryota</taxon>
        <taxon>Metazoa</taxon>
        <taxon>Ecdysozoa</taxon>
        <taxon>Arthropoda</taxon>
        <taxon>Hexapoda</taxon>
        <taxon>Insecta</taxon>
        <taxon>Pterygota</taxon>
        <taxon>Neoptera</taxon>
        <taxon>Polyneoptera</taxon>
        <taxon>Dictyoptera</taxon>
        <taxon>Blattodea</taxon>
        <taxon>Blattoidea</taxon>
        <taxon>Termitoidae</taxon>
        <taxon>Termopsidae</taxon>
        <taxon>Zootermopsis</taxon>
    </lineage>
</organism>
<keyword evidence="2" id="KW-1185">Reference proteome</keyword>
<gene>
    <name evidence="1" type="ORF">L798_00610</name>
</gene>
<dbReference type="Proteomes" id="UP000027135">
    <property type="component" value="Unassembled WGS sequence"/>
</dbReference>
<protein>
    <submittedName>
        <fullName evidence="1">Uncharacterized protein</fullName>
    </submittedName>
</protein>
<accession>A0A067RG61</accession>
<dbReference type="InParanoid" id="A0A067RG61"/>
<sequence>MWIFVSLSYLSDNLSLFPLQILLLDHLLDTMMPVLEADRSPCNTAVWNCFQLQVLEQKVVVHVTNAKLKAYKKYAKVRISILQACKVYALGLDRKEKSILNNPA</sequence>
<proteinExistence type="predicted"/>
<reference evidence="1 2" key="1">
    <citation type="journal article" date="2014" name="Nat. Commun.">
        <title>Molecular traces of alternative social organization in a termite genome.</title>
        <authorList>
            <person name="Terrapon N."/>
            <person name="Li C."/>
            <person name="Robertson H.M."/>
            <person name="Ji L."/>
            <person name="Meng X."/>
            <person name="Booth W."/>
            <person name="Chen Z."/>
            <person name="Childers C.P."/>
            <person name="Glastad K.M."/>
            <person name="Gokhale K."/>
            <person name="Gowin J."/>
            <person name="Gronenberg W."/>
            <person name="Hermansen R.A."/>
            <person name="Hu H."/>
            <person name="Hunt B.G."/>
            <person name="Huylmans A.K."/>
            <person name="Khalil S.M."/>
            <person name="Mitchell R.D."/>
            <person name="Munoz-Torres M.C."/>
            <person name="Mustard J.A."/>
            <person name="Pan H."/>
            <person name="Reese J.T."/>
            <person name="Scharf M.E."/>
            <person name="Sun F."/>
            <person name="Vogel H."/>
            <person name="Xiao J."/>
            <person name="Yang W."/>
            <person name="Yang Z."/>
            <person name="Yang Z."/>
            <person name="Zhou J."/>
            <person name="Zhu J."/>
            <person name="Brent C.S."/>
            <person name="Elsik C.G."/>
            <person name="Goodisman M.A."/>
            <person name="Liberles D.A."/>
            <person name="Roe R.M."/>
            <person name="Vargo E.L."/>
            <person name="Vilcinskas A."/>
            <person name="Wang J."/>
            <person name="Bornberg-Bauer E."/>
            <person name="Korb J."/>
            <person name="Zhang G."/>
            <person name="Liebig J."/>
        </authorList>
    </citation>
    <scope>NUCLEOTIDE SEQUENCE [LARGE SCALE GENOMIC DNA]</scope>
    <source>
        <tissue evidence="1">Whole organism</tissue>
    </source>
</reference>
<dbReference type="AlphaFoldDB" id="A0A067RG61"/>
<evidence type="ECO:0000313" key="2">
    <source>
        <dbReference type="Proteomes" id="UP000027135"/>
    </source>
</evidence>